<gene>
    <name evidence="2" type="ORF">FEQUK3_LOCUS10444</name>
</gene>
<dbReference type="EMBL" id="CAJSTJ010000172">
    <property type="protein sequence ID" value="CAG7564734.1"/>
    <property type="molecule type" value="Genomic_DNA"/>
</dbReference>
<dbReference type="PANTHER" id="PTHR35186">
    <property type="entry name" value="ANK_REP_REGION DOMAIN-CONTAINING PROTEIN"/>
    <property type="match status" value="1"/>
</dbReference>
<dbReference type="PANTHER" id="PTHR35186:SF4">
    <property type="entry name" value="PRION-INHIBITION AND PROPAGATION HELO DOMAIN-CONTAINING PROTEIN"/>
    <property type="match status" value="1"/>
</dbReference>
<dbReference type="Proteomes" id="UP000693738">
    <property type="component" value="Unassembled WGS sequence"/>
</dbReference>
<sequence length="476" mass="54273">MQAADTSPIPSYNSQHRLQPDIFNNSQEQITQAEDLCKRSTLGMPGFEVAGIVLGSLPLLITALQAYCNFMEDWGKIPSELKSLNRQLTTERTKLYNVCSLLISDVIPQRNIDPMLQNPFGPLWRIPGTNDRIRRRLWDSYDPFQQAMSEIQEALESITRRLRVQISQTGGVEWVNKGRMTREFKRLLYRLRRDDYEDDIAVISKGISDLESLAKLSIRLKPSRKKQSRGKFFKVLRDLSTSVYRALCSSILCNHPHDVSLELSSRFIEVGTSIGTTVNSDCWSVVTLDDILEGTEGVRPLVSLAEKVRLVLAIASSVLQLSKTPWLPEALARNNIHFFRRDDTFSYKQPFLLRSFQATPVQPLSTTQQRYLDNPTLFALGILLLEIILRQSFEQLGSPFEQLIDGDPDGIIRDCIAAHKLLERVALINPTYQAVIQRCIDCDETRELDDDDFRKVVYNDVVMELEAIVDFTKIGM</sequence>
<dbReference type="Pfam" id="PF24476">
    <property type="entry name" value="DUF7580"/>
    <property type="match status" value="1"/>
</dbReference>
<name>A0A8J2JG05_FUSEQ</name>
<reference evidence="2" key="1">
    <citation type="submission" date="2021-05" db="EMBL/GenBank/DDBJ databases">
        <authorList>
            <person name="Khan N."/>
        </authorList>
    </citation>
    <scope>NUCLEOTIDE SEQUENCE</scope>
</reference>
<evidence type="ECO:0000313" key="2">
    <source>
        <dbReference type="EMBL" id="CAG7564734.1"/>
    </source>
</evidence>
<organism evidence="2 3">
    <name type="scientific">Fusarium equiseti</name>
    <name type="common">Fusarium scirpi</name>
    <dbReference type="NCBI Taxonomy" id="61235"/>
    <lineage>
        <taxon>Eukaryota</taxon>
        <taxon>Fungi</taxon>
        <taxon>Dikarya</taxon>
        <taxon>Ascomycota</taxon>
        <taxon>Pezizomycotina</taxon>
        <taxon>Sordariomycetes</taxon>
        <taxon>Hypocreomycetidae</taxon>
        <taxon>Hypocreales</taxon>
        <taxon>Nectriaceae</taxon>
        <taxon>Fusarium</taxon>
        <taxon>Fusarium incarnatum-equiseti species complex</taxon>
    </lineage>
</organism>
<evidence type="ECO:0000259" key="1">
    <source>
        <dbReference type="Pfam" id="PF24476"/>
    </source>
</evidence>
<protein>
    <recommendedName>
        <fullName evidence="1">DUF7580 domain-containing protein</fullName>
    </recommendedName>
</protein>
<evidence type="ECO:0000313" key="3">
    <source>
        <dbReference type="Proteomes" id="UP000693738"/>
    </source>
</evidence>
<comment type="caution">
    <text evidence="2">The sequence shown here is derived from an EMBL/GenBank/DDBJ whole genome shotgun (WGS) entry which is preliminary data.</text>
</comment>
<feature type="domain" description="DUF7580" evidence="1">
    <location>
        <begin position="287"/>
        <end position="468"/>
    </location>
</feature>
<accession>A0A8J2JG05</accession>
<dbReference type="InterPro" id="IPR056002">
    <property type="entry name" value="DUF7580"/>
</dbReference>
<dbReference type="AlphaFoldDB" id="A0A8J2JG05"/>
<proteinExistence type="predicted"/>